<accession>A0AAD6ZFN4</accession>
<protein>
    <submittedName>
        <fullName evidence="1">Uncharacterized protein</fullName>
    </submittedName>
</protein>
<evidence type="ECO:0000313" key="2">
    <source>
        <dbReference type="Proteomes" id="UP001218218"/>
    </source>
</evidence>
<organism evidence="1 2">
    <name type="scientific">Mycena albidolilacea</name>
    <dbReference type="NCBI Taxonomy" id="1033008"/>
    <lineage>
        <taxon>Eukaryota</taxon>
        <taxon>Fungi</taxon>
        <taxon>Dikarya</taxon>
        <taxon>Basidiomycota</taxon>
        <taxon>Agaricomycotina</taxon>
        <taxon>Agaricomycetes</taxon>
        <taxon>Agaricomycetidae</taxon>
        <taxon>Agaricales</taxon>
        <taxon>Marasmiineae</taxon>
        <taxon>Mycenaceae</taxon>
        <taxon>Mycena</taxon>
    </lineage>
</organism>
<keyword evidence="2" id="KW-1185">Reference proteome</keyword>
<dbReference type="AlphaFoldDB" id="A0AAD6ZFN4"/>
<dbReference type="Proteomes" id="UP001218218">
    <property type="component" value="Unassembled WGS sequence"/>
</dbReference>
<proteinExistence type="predicted"/>
<comment type="caution">
    <text evidence="1">The sequence shown here is derived from an EMBL/GenBank/DDBJ whole genome shotgun (WGS) entry which is preliminary data.</text>
</comment>
<gene>
    <name evidence="1" type="ORF">DFH08DRAFT_818809</name>
</gene>
<evidence type="ECO:0000313" key="1">
    <source>
        <dbReference type="EMBL" id="KAJ7320986.1"/>
    </source>
</evidence>
<name>A0AAD6ZFN4_9AGAR</name>
<sequence length="120" mass="13051">MSIYKISGSGSRRVALMVFESHFCPSESGTRFPECDWLPDGFDGNKIGARCADVRLRTPTSHKMKFPRSIASAGTTYGVADAELGTKSAEIRINIKTIGDERGLIVHQCISRTADAFAIP</sequence>
<dbReference type="EMBL" id="JARIHO010000052">
    <property type="protein sequence ID" value="KAJ7320986.1"/>
    <property type="molecule type" value="Genomic_DNA"/>
</dbReference>
<reference evidence="1" key="1">
    <citation type="submission" date="2023-03" db="EMBL/GenBank/DDBJ databases">
        <title>Massive genome expansion in bonnet fungi (Mycena s.s.) driven by repeated elements and novel gene families across ecological guilds.</title>
        <authorList>
            <consortium name="Lawrence Berkeley National Laboratory"/>
            <person name="Harder C.B."/>
            <person name="Miyauchi S."/>
            <person name="Viragh M."/>
            <person name="Kuo A."/>
            <person name="Thoen E."/>
            <person name="Andreopoulos B."/>
            <person name="Lu D."/>
            <person name="Skrede I."/>
            <person name="Drula E."/>
            <person name="Henrissat B."/>
            <person name="Morin E."/>
            <person name="Kohler A."/>
            <person name="Barry K."/>
            <person name="LaButti K."/>
            <person name="Morin E."/>
            <person name="Salamov A."/>
            <person name="Lipzen A."/>
            <person name="Mereny Z."/>
            <person name="Hegedus B."/>
            <person name="Baldrian P."/>
            <person name="Stursova M."/>
            <person name="Weitz H."/>
            <person name="Taylor A."/>
            <person name="Grigoriev I.V."/>
            <person name="Nagy L.G."/>
            <person name="Martin F."/>
            <person name="Kauserud H."/>
        </authorList>
    </citation>
    <scope>NUCLEOTIDE SEQUENCE</scope>
    <source>
        <strain evidence="1">CBHHK002</strain>
    </source>
</reference>